<evidence type="ECO:0000313" key="1">
    <source>
        <dbReference type="EMBL" id="OGL88162.1"/>
    </source>
</evidence>
<proteinExistence type="predicted"/>
<accession>A0A1F7VC96</accession>
<dbReference type="AlphaFoldDB" id="A0A1F7VC96"/>
<comment type="caution">
    <text evidence="1">The sequence shown here is derived from an EMBL/GenBank/DDBJ whole genome shotgun (WGS) entry which is preliminary data.</text>
</comment>
<protein>
    <submittedName>
        <fullName evidence="1">Uncharacterized protein</fullName>
    </submittedName>
</protein>
<reference evidence="1 2" key="1">
    <citation type="journal article" date="2016" name="Nat. Commun.">
        <title>Thousands of microbial genomes shed light on interconnected biogeochemical processes in an aquifer system.</title>
        <authorList>
            <person name="Anantharaman K."/>
            <person name="Brown C.T."/>
            <person name="Hug L.A."/>
            <person name="Sharon I."/>
            <person name="Castelle C.J."/>
            <person name="Probst A.J."/>
            <person name="Thomas B.C."/>
            <person name="Singh A."/>
            <person name="Wilkins M.J."/>
            <person name="Karaoz U."/>
            <person name="Brodie E.L."/>
            <person name="Williams K.H."/>
            <person name="Hubbard S.S."/>
            <person name="Banfield J.F."/>
        </authorList>
    </citation>
    <scope>NUCLEOTIDE SEQUENCE [LARGE SCALE GENOMIC DNA]</scope>
</reference>
<organism evidence="1 2">
    <name type="scientific">Candidatus Uhrbacteria bacterium RIFCSPLOWO2_02_FULL_48_18</name>
    <dbReference type="NCBI Taxonomy" id="1802408"/>
    <lineage>
        <taxon>Bacteria</taxon>
        <taxon>Candidatus Uhriibacteriota</taxon>
    </lineage>
</organism>
<sequence>MKQDIDLIWFMVFFLFCSMMCNTSNDSLERKIDDTRTEMNQKLGETQKLSAAVQAQTEAINRLNQTLQERLPAR</sequence>
<name>A0A1F7VC96_9BACT</name>
<gene>
    <name evidence="1" type="ORF">A3I41_00325</name>
</gene>
<dbReference type="Proteomes" id="UP000176593">
    <property type="component" value="Unassembled WGS sequence"/>
</dbReference>
<evidence type="ECO:0000313" key="2">
    <source>
        <dbReference type="Proteomes" id="UP000176593"/>
    </source>
</evidence>
<dbReference type="EMBL" id="MGEQ01000001">
    <property type="protein sequence ID" value="OGL88162.1"/>
    <property type="molecule type" value="Genomic_DNA"/>
</dbReference>